<dbReference type="GO" id="GO:0051537">
    <property type="term" value="F:2 iron, 2 sulfur cluster binding"/>
    <property type="evidence" value="ECO:0007669"/>
    <property type="project" value="UniProtKB-KW"/>
</dbReference>
<keyword evidence="2" id="KW-0479">Metal-binding</keyword>
<dbReference type="RefSeq" id="WP_163746882.1">
    <property type="nucleotide sequence ID" value="NZ_AP022596.1"/>
</dbReference>
<dbReference type="Gene3D" id="2.102.10.10">
    <property type="entry name" value="Rieske [2Fe-2S] iron-sulphur domain"/>
    <property type="match status" value="1"/>
</dbReference>
<feature type="domain" description="Rieske" evidence="5">
    <location>
        <begin position="132"/>
        <end position="229"/>
    </location>
</feature>
<dbReference type="Proteomes" id="UP000467148">
    <property type="component" value="Chromosome"/>
</dbReference>
<evidence type="ECO:0000313" key="7">
    <source>
        <dbReference type="Proteomes" id="UP000467148"/>
    </source>
</evidence>
<dbReference type="GO" id="GO:0046872">
    <property type="term" value="F:metal ion binding"/>
    <property type="evidence" value="ECO:0007669"/>
    <property type="project" value="UniProtKB-KW"/>
</dbReference>
<evidence type="ECO:0000313" key="6">
    <source>
        <dbReference type="EMBL" id="BBY63195.1"/>
    </source>
</evidence>
<gene>
    <name evidence="6" type="ORF">MHEL_14380</name>
</gene>
<dbReference type="EMBL" id="AP022596">
    <property type="protein sequence ID" value="BBY63195.1"/>
    <property type="molecule type" value="Genomic_DNA"/>
</dbReference>
<dbReference type="GO" id="GO:0016705">
    <property type="term" value="F:oxidoreductase activity, acting on paired donors, with incorporation or reduction of molecular oxygen"/>
    <property type="evidence" value="ECO:0007669"/>
    <property type="project" value="UniProtKB-ARBA"/>
</dbReference>
<evidence type="ECO:0000256" key="1">
    <source>
        <dbReference type="ARBA" id="ARBA00022714"/>
    </source>
</evidence>
<dbReference type="SUPFAM" id="SSF50022">
    <property type="entry name" value="ISP domain"/>
    <property type="match status" value="1"/>
</dbReference>
<keyword evidence="7" id="KW-1185">Reference proteome</keyword>
<dbReference type="AlphaFoldDB" id="A0A7I7T4Q2"/>
<keyword evidence="3" id="KW-0408">Iron</keyword>
<proteinExistence type="predicted"/>
<evidence type="ECO:0000256" key="3">
    <source>
        <dbReference type="ARBA" id="ARBA00023004"/>
    </source>
</evidence>
<keyword evidence="4" id="KW-0411">Iron-sulfur</keyword>
<organism evidence="6 7">
    <name type="scientific">Mycolicibacterium helvum</name>
    <dbReference type="NCBI Taxonomy" id="1534349"/>
    <lineage>
        <taxon>Bacteria</taxon>
        <taxon>Bacillati</taxon>
        <taxon>Actinomycetota</taxon>
        <taxon>Actinomycetes</taxon>
        <taxon>Mycobacteriales</taxon>
        <taxon>Mycobacteriaceae</taxon>
        <taxon>Mycolicibacterium</taxon>
    </lineage>
</organism>
<protein>
    <recommendedName>
        <fullName evidence="5">Rieske domain-containing protein</fullName>
    </recommendedName>
</protein>
<name>A0A7I7T4Q2_9MYCO</name>
<accession>A0A7I7T4Q2</accession>
<dbReference type="InterPro" id="IPR017941">
    <property type="entry name" value="Rieske_2Fe-2S"/>
</dbReference>
<dbReference type="CDD" id="cd03467">
    <property type="entry name" value="Rieske"/>
    <property type="match status" value="1"/>
</dbReference>
<dbReference type="InterPro" id="IPR036922">
    <property type="entry name" value="Rieske_2Fe-2S_sf"/>
</dbReference>
<dbReference type="GO" id="GO:0004497">
    <property type="term" value="F:monooxygenase activity"/>
    <property type="evidence" value="ECO:0007669"/>
    <property type="project" value="UniProtKB-ARBA"/>
</dbReference>
<dbReference type="Pfam" id="PF00355">
    <property type="entry name" value="Rieske"/>
    <property type="match status" value="1"/>
</dbReference>
<evidence type="ECO:0000256" key="4">
    <source>
        <dbReference type="ARBA" id="ARBA00023014"/>
    </source>
</evidence>
<dbReference type="KEGG" id="mhev:MHEL_14380"/>
<evidence type="ECO:0000256" key="2">
    <source>
        <dbReference type="ARBA" id="ARBA00022723"/>
    </source>
</evidence>
<keyword evidence="1" id="KW-0001">2Fe-2S</keyword>
<reference evidence="6 7" key="1">
    <citation type="journal article" date="2019" name="Emerg. Microbes Infect.">
        <title>Comprehensive subspecies identification of 175 nontuberculous mycobacteria species based on 7547 genomic profiles.</title>
        <authorList>
            <person name="Matsumoto Y."/>
            <person name="Kinjo T."/>
            <person name="Motooka D."/>
            <person name="Nabeya D."/>
            <person name="Jung N."/>
            <person name="Uechi K."/>
            <person name="Horii T."/>
            <person name="Iida T."/>
            <person name="Fujita J."/>
            <person name="Nakamura S."/>
        </authorList>
    </citation>
    <scope>NUCLEOTIDE SEQUENCE [LARGE SCALE GENOMIC DNA]</scope>
    <source>
        <strain evidence="6 7">JCM 30396</strain>
    </source>
</reference>
<sequence>MTRRELRRYIDDLLAGRQPKGFHPDDFEAAQLRTAIDLTAARHDAAEPRPEFVSGLKARLAAEMSSAPGPVDDVAPPAKTGPSATRRQVIVGTTAAATAAVAAVSVDRLVLRPTGDEPQVADADMVPVDGSWQTVAASSEVSEGTMHAFNLGSVNGFVRRVNGRVEAVSGVCTHQGCKLWFDQSVDRLRCPCHSTSFSPAGMVVTHALPIAPKPLPHFEVREQNGVVEVLAPPTQST</sequence>
<dbReference type="PROSITE" id="PS51296">
    <property type="entry name" value="RIESKE"/>
    <property type="match status" value="1"/>
</dbReference>
<evidence type="ECO:0000259" key="5">
    <source>
        <dbReference type="PROSITE" id="PS51296"/>
    </source>
</evidence>